<name>A0A0E9WC95_ANGAN</name>
<reference evidence="1" key="2">
    <citation type="journal article" date="2015" name="Fish Shellfish Immunol.">
        <title>Early steps in the European eel (Anguilla anguilla)-Vibrio vulnificus interaction in the gills: Role of the RtxA13 toxin.</title>
        <authorList>
            <person name="Callol A."/>
            <person name="Pajuelo D."/>
            <person name="Ebbesson L."/>
            <person name="Teles M."/>
            <person name="MacKenzie S."/>
            <person name="Amaro C."/>
        </authorList>
    </citation>
    <scope>NUCLEOTIDE SEQUENCE</scope>
</reference>
<protein>
    <submittedName>
        <fullName evidence="1">Uncharacterized protein</fullName>
    </submittedName>
</protein>
<reference evidence="1" key="1">
    <citation type="submission" date="2014-11" db="EMBL/GenBank/DDBJ databases">
        <authorList>
            <person name="Amaro Gonzalez C."/>
        </authorList>
    </citation>
    <scope>NUCLEOTIDE SEQUENCE</scope>
</reference>
<dbReference type="AlphaFoldDB" id="A0A0E9WC95"/>
<accession>A0A0E9WC95</accession>
<dbReference type="EMBL" id="GBXM01020615">
    <property type="protein sequence ID" value="JAH87962.1"/>
    <property type="molecule type" value="Transcribed_RNA"/>
</dbReference>
<proteinExistence type="predicted"/>
<organism evidence="1">
    <name type="scientific">Anguilla anguilla</name>
    <name type="common">European freshwater eel</name>
    <name type="synonym">Muraena anguilla</name>
    <dbReference type="NCBI Taxonomy" id="7936"/>
    <lineage>
        <taxon>Eukaryota</taxon>
        <taxon>Metazoa</taxon>
        <taxon>Chordata</taxon>
        <taxon>Craniata</taxon>
        <taxon>Vertebrata</taxon>
        <taxon>Euteleostomi</taxon>
        <taxon>Actinopterygii</taxon>
        <taxon>Neopterygii</taxon>
        <taxon>Teleostei</taxon>
        <taxon>Anguilliformes</taxon>
        <taxon>Anguillidae</taxon>
        <taxon>Anguilla</taxon>
    </lineage>
</organism>
<sequence>MVQLIWYSIAVHRKRNGWSDLNAVCVPVSSYQFHGKNKTNVSKKSQ</sequence>
<evidence type="ECO:0000313" key="1">
    <source>
        <dbReference type="EMBL" id="JAH87962.1"/>
    </source>
</evidence>